<dbReference type="Proteomes" id="UP000472260">
    <property type="component" value="Unassembled WGS sequence"/>
</dbReference>
<dbReference type="Gene3D" id="3.50.50.60">
    <property type="entry name" value="FAD/NAD(P)-binding domain"/>
    <property type="match status" value="2"/>
</dbReference>
<evidence type="ECO:0000256" key="4">
    <source>
        <dbReference type="ARBA" id="ARBA00022827"/>
    </source>
</evidence>
<protein>
    <recommendedName>
        <fullName evidence="7">Pyridine nucleotide-disulfide oxidoreductase domain-containing protein 2</fullName>
    </recommendedName>
</protein>
<evidence type="ECO:0000256" key="6">
    <source>
        <dbReference type="ARBA" id="ARBA00038825"/>
    </source>
</evidence>
<accession>A0A671QP79</accession>
<gene>
    <name evidence="9" type="primary">LOC107702741</name>
</gene>
<dbReference type="InterPro" id="IPR036188">
    <property type="entry name" value="FAD/NAD-bd_sf"/>
</dbReference>
<dbReference type="GO" id="GO:0005759">
    <property type="term" value="C:mitochondrial matrix"/>
    <property type="evidence" value="ECO:0007669"/>
    <property type="project" value="UniProtKB-SubCell"/>
</dbReference>
<comment type="similarity">
    <text evidence="2">Belongs to the carotenoid/retinoid oxidoreductase family.</text>
</comment>
<comment type="subcellular location">
    <subcellularLocation>
        <location evidence="1">Mitochondrion matrix</location>
    </subcellularLocation>
</comment>
<evidence type="ECO:0000256" key="7">
    <source>
        <dbReference type="ARBA" id="ARBA00040298"/>
    </source>
</evidence>
<evidence type="ECO:0000256" key="3">
    <source>
        <dbReference type="ARBA" id="ARBA00022630"/>
    </source>
</evidence>
<evidence type="ECO:0000256" key="1">
    <source>
        <dbReference type="ARBA" id="ARBA00004305"/>
    </source>
</evidence>
<dbReference type="GO" id="GO:0016491">
    <property type="term" value="F:oxidoreductase activity"/>
    <property type="evidence" value="ECO:0007669"/>
    <property type="project" value="InterPro"/>
</dbReference>
<keyword evidence="4" id="KW-0274">FAD</keyword>
<evidence type="ECO:0000313" key="10">
    <source>
        <dbReference type="Proteomes" id="UP000472260"/>
    </source>
</evidence>
<dbReference type="InterPro" id="IPR002937">
    <property type="entry name" value="Amino_oxidase"/>
</dbReference>
<evidence type="ECO:0000256" key="2">
    <source>
        <dbReference type="ARBA" id="ARBA00006046"/>
    </source>
</evidence>
<evidence type="ECO:0000256" key="5">
    <source>
        <dbReference type="ARBA" id="ARBA00037217"/>
    </source>
</evidence>
<dbReference type="PANTHER" id="PTHR10668">
    <property type="entry name" value="PHYTOENE DEHYDROGENASE"/>
    <property type="match status" value="1"/>
</dbReference>
<name>A0A671QP79_9TELE</name>
<keyword evidence="10" id="KW-1185">Reference proteome</keyword>
<dbReference type="Ensembl" id="ENSSANT00000077315.1">
    <property type="protein sequence ID" value="ENSSANP00000072725.1"/>
    <property type="gene ID" value="ENSSANG00000036176.1"/>
</dbReference>
<dbReference type="SUPFAM" id="SSF51905">
    <property type="entry name" value="FAD/NAD(P)-binding domain"/>
    <property type="match status" value="1"/>
</dbReference>
<sequence length="548" mass="60086">MAAAVRAGCAHRGFISVTRRGSHSSTALKPQYDVIVIGAGRLQTFIHAYLQKGGLKTAVLERRHVLGGAAVSEEIIPGFHFSRASYLLSLLRPHIYQDLELKKHGLKVYMRDPYSFTPMLEDGVRGRPPRSLTLGADLAKTQQEIGKFSEKDAKVYPDFLSYLERLACAIHPLLDAPPIDIPGLTQGSLRKKISALRSLKPLVKSGLKLGKNIPDFYELVTAPVMKVLNRWFESEPLRATLATDSVIGANTSPNNPGSGYVLLHHVMGELEKEKGAWGYVEGGMGGVSESIARSARSLGADLFTNRDVKQVLIGQDGSAKGIVLTDGTEVHSKVVLSNATPYITFKQLTPQDALPEAFITAVDQIDYTSPVTKINVAVDKLPNFLAAPNSADGKPGPHHQCSIHLNCESMEVLEEAYREGQQGYPSSRPMIEMTIPSVLDPTLAPPGCHVVSLFIQFTPYLLEGRLIQNLITDFDFYSEVNCGIFARRIIPNIHYMHFFMPQNIFHGSMSLDQLYLARPLPSVADYRSPVKGLYLCGSGSHPGLCLNK</sequence>
<evidence type="ECO:0000313" key="9">
    <source>
        <dbReference type="Ensembl" id="ENSSANP00000072725.1"/>
    </source>
</evidence>
<comment type="function">
    <text evidence="5">Probable oxidoreductase that may play a role as regulator of mitochondrial function.</text>
</comment>
<reference evidence="9" key="2">
    <citation type="submission" date="2025-09" db="UniProtKB">
        <authorList>
            <consortium name="Ensembl"/>
        </authorList>
    </citation>
    <scope>IDENTIFICATION</scope>
</reference>
<organism evidence="9 10">
    <name type="scientific">Sinocyclocheilus anshuiensis</name>
    <dbReference type="NCBI Taxonomy" id="1608454"/>
    <lineage>
        <taxon>Eukaryota</taxon>
        <taxon>Metazoa</taxon>
        <taxon>Chordata</taxon>
        <taxon>Craniata</taxon>
        <taxon>Vertebrata</taxon>
        <taxon>Euteleostomi</taxon>
        <taxon>Actinopterygii</taxon>
        <taxon>Neopterygii</taxon>
        <taxon>Teleostei</taxon>
        <taxon>Ostariophysi</taxon>
        <taxon>Cypriniformes</taxon>
        <taxon>Cyprinidae</taxon>
        <taxon>Cyprininae</taxon>
        <taxon>Sinocyclocheilus</taxon>
    </lineage>
</organism>
<proteinExistence type="inferred from homology"/>
<keyword evidence="3" id="KW-0285">Flavoprotein</keyword>
<dbReference type="AlphaFoldDB" id="A0A671QP79"/>
<comment type="subunit">
    <text evidence="6">Interacts with COX5B; this interaction may contribute to localize PYROXD2 to the inner face of the inner mitochondrial membrane.</text>
</comment>
<reference evidence="9" key="1">
    <citation type="submission" date="2025-08" db="UniProtKB">
        <authorList>
            <consortium name="Ensembl"/>
        </authorList>
    </citation>
    <scope>IDENTIFICATION</scope>
</reference>
<dbReference type="PANTHER" id="PTHR10668:SF103">
    <property type="entry name" value="PYRIDINE NUCLEOTIDE-DISULFIDE OXIDOREDUCTASE DOMAIN-CONTAINING PROTEIN 2"/>
    <property type="match status" value="1"/>
</dbReference>
<dbReference type="Pfam" id="PF01593">
    <property type="entry name" value="Amino_oxidase"/>
    <property type="match status" value="1"/>
</dbReference>
<feature type="domain" description="Amine oxidase" evidence="8">
    <location>
        <begin position="50"/>
        <end position="386"/>
    </location>
</feature>
<evidence type="ECO:0000259" key="8">
    <source>
        <dbReference type="Pfam" id="PF01593"/>
    </source>
</evidence>